<feature type="transmembrane region" description="Helical" evidence="2">
    <location>
        <begin position="79"/>
        <end position="112"/>
    </location>
</feature>
<dbReference type="Proteomes" id="UP000263377">
    <property type="component" value="Unassembled WGS sequence"/>
</dbReference>
<gene>
    <name evidence="3" type="ORF">DR950_33985</name>
</gene>
<evidence type="ECO:0000256" key="1">
    <source>
        <dbReference type="SAM" id="MobiDB-lite"/>
    </source>
</evidence>
<feature type="compositionally biased region" description="Basic and acidic residues" evidence="1">
    <location>
        <begin position="7"/>
        <end position="29"/>
    </location>
</feature>
<dbReference type="EMBL" id="QVIG01000001">
    <property type="protein sequence ID" value="RGD62093.1"/>
    <property type="molecule type" value="Genomic_DNA"/>
</dbReference>
<name>A0A373A1U1_9ACTN</name>
<feature type="transmembrane region" description="Helical" evidence="2">
    <location>
        <begin position="38"/>
        <end position="55"/>
    </location>
</feature>
<keyword evidence="2" id="KW-1133">Transmembrane helix</keyword>
<keyword evidence="2" id="KW-0472">Membrane</keyword>
<feature type="region of interest" description="Disordered" evidence="1">
    <location>
        <begin position="1"/>
        <end position="29"/>
    </location>
</feature>
<keyword evidence="4" id="KW-1185">Reference proteome</keyword>
<feature type="transmembrane region" description="Helical" evidence="2">
    <location>
        <begin position="124"/>
        <end position="145"/>
    </location>
</feature>
<organism evidence="3 4">
    <name type="scientific">Kitasatospora xanthocidica</name>
    <dbReference type="NCBI Taxonomy" id="83382"/>
    <lineage>
        <taxon>Bacteria</taxon>
        <taxon>Bacillati</taxon>
        <taxon>Actinomycetota</taxon>
        <taxon>Actinomycetes</taxon>
        <taxon>Kitasatosporales</taxon>
        <taxon>Streptomycetaceae</taxon>
        <taxon>Kitasatospora</taxon>
    </lineage>
</organism>
<sequence length="206" mass="20972">MTLTTTTDHRPLLDPEAAPEGRDDGRDDGRAGRLRHRAALALAVLVQPLAGLGLLDRYRAAVLEKIPDAAPGAVKVGVWAGWLFGSVLGAIGVLLAVLLAGAAGAAACRLVGARDGFARDRATVGTVAALYFVGKLLLLGASAALVGRPSWDGLVDALGSADLGLVVLFAAFTEVLRRSTGLSPARSAAAALAPTAVLLVLCLIPR</sequence>
<protein>
    <recommendedName>
        <fullName evidence="5">Yip1 domain-containing protein</fullName>
    </recommendedName>
</protein>
<feature type="transmembrane region" description="Helical" evidence="2">
    <location>
        <begin position="188"/>
        <end position="205"/>
    </location>
</feature>
<evidence type="ECO:0008006" key="5">
    <source>
        <dbReference type="Google" id="ProtNLM"/>
    </source>
</evidence>
<dbReference type="RefSeq" id="WP_117490345.1">
    <property type="nucleotide sequence ID" value="NZ_QVIG01000001.1"/>
</dbReference>
<comment type="caution">
    <text evidence="3">The sequence shown here is derived from an EMBL/GenBank/DDBJ whole genome shotgun (WGS) entry which is preliminary data.</text>
</comment>
<accession>A0A373A1U1</accession>
<reference evidence="3 4" key="1">
    <citation type="submission" date="2018-08" db="EMBL/GenBank/DDBJ databases">
        <title>Diversity &amp; Physiological Properties of Lignin-Decomposing Actinobacteria from Soil.</title>
        <authorList>
            <person name="Roh S.G."/>
            <person name="Kim S.B."/>
        </authorList>
    </citation>
    <scope>NUCLEOTIDE SEQUENCE [LARGE SCALE GENOMIC DNA]</scope>
    <source>
        <strain evidence="3 4">MMS17-GH009</strain>
    </source>
</reference>
<evidence type="ECO:0000313" key="3">
    <source>
        <dbReference type="EMBL" id="RGD62093.1"/>
    </source>
</evidence>
<evidence type="ECO:0000313" key="4">
    <source>
        <dbReference type="Proteomes" id="UP000263377"/>
    </source>
</evidence>
<proteinExistence type="predicted"/>
<evidence type="ECO:0000256" key="2">
    <source>
        <dbReference type="SAM" id="Phobius"/>
    </source>
</evidence>
<keyword evidence="2" id="KW-0812">Transmembrane</keyword>
<dbReference type="AlphaFoldDB" id="A0A373A1U1"/>